<keyword evidence="2" id="KW-0812">Transmembrane</keyword>
<dbReference type="EMBL" id="SWMS01000031">
    <property type="protein sequence ID" value="TKG61364.1"/>
    <property type="molecule type" value="Genomic_DNA"/>
</dbReference>
<protein>
    <recommendedName>
        <fullName evidence="5">Integral membrane protein</fullName>
    </recommendedName>
</protein>
<dbReference type="RefSeq" id="WP_112270805.1">
    <property type="nucleotide sequence ID" value="NZ_SWMS01000031.1"/>
</dbReference>
<keyword evidence="2" id="KW-0472">Membrane</keyword>
<keyword evidence="2" id="KW-1133">Transmembrane helix</keyword>
<feature type="transmembrane region" description="Helical" evidence="2">
    <location>
        <begin position="95"/>
        <end position="118"/>
    </location>
</feature>
<evidence type="ECO:0000256" key="2">
    <source>
        <dbReference type="SAM" id="Phobius"/>
    </source>
</evidence>
<accession>A0ABY2RUV8</accession>
<feature type="transmembrane region" description="Helical" evidence="2">
    <location>
        <begin position="31"/>
        <end position="53"/>
    </location>
</feature>
<comment type="caution">
    <text evidence="3">The sequence shown here is derived from an EMBL/GenBank/DDBJ whole genome shotgun (WGS) entry which is preliminary data.</text>
</comment>
<evidence type="ECO:0008006" key="5">
    <source>
        <dbReference type="Google" id="ProtNLM"/>
    </source>
</evidence>
<feature type="transmembrane region" description="Helical" evidence="2">
    <location>
        <begin position="138"/>
        <end position="155"/>
    </location>
</feature>
<reference evidence="3 4" key="1">
    <citation type="journal article" date="2015" name="Antonie Van Leeuwenhoek">
        <title>Prauserella endophytica sp. nov., an endophytic actinobacterium isolated from Tamarix taklamakanensis.</title>
        <authorList>
            <person name="Liu J.M."/>
            <person name="Habden X."/>
            <person name="Guo L."/>
            <person name="Tuo L."/>
            <person name="Jiang Z.K."/>
            <person name="Liu S.W."/>
            <person name="Liu X.F."/>
            <person name="Chen L."/>
            <person name="Li R.F."/>
            <person name="Zhang Y.Q."/>
            <person name="Sun C.H."/>
        </authorList>
    </citation>
    <scope>NUCLEOTIDE SEQUENCE [LARGE SCALE GENOMIC DNA]</scope>
    <source>
        <strain evidence="3 4">CGMCC 4.7182</strain>
    </source>
</reference>
<organism evidence="3 4">
    <name type="scientific">Prauserella endophytica</name>
    <dbReference type="NCBI Taxonomy" id="1592324"/>
    <lineage>
        <taxon>Bacteria</taxon>
        <taxon>Bacillati</taxon>
        <taxon>Actinomycetota</taxon>
        <taxon>Actinomycetes</taxon>
        <taxon>Pseudonocardiales</taxon>
        <taxon>Pseudonocardiaceae</taxon>
        <taxon>Prauserella</taxon>
        <taxon>Prauserella coralliicola group</taxon>
    </lineage>
</organism>
<feature type="transmembrane region" description="Helical" evidence="2">
    <location>
        <begin position="65"/>
        <end position="88"/>
    </location>
</feature>
<gene>
    <name evidence="3" type="ORF">FCN18_33950</name>
</gene>
<dbReference type="Proteomes" id="UP000309992">
    <property type="component" value="Unassembled WGS sequence"/>
</dbReference>
<evidence type="ECO:0000313" key="4">
    <source>
        <dbReference type="Proteomes" id="UP000309992"/>
    </source>
</evidence>
<keyword evidence="4" id="KW-1185">Reference proteome</keyword>
<proteinExistence type="predicted"/>
<evidence type="ECO:0000313" key="3">
    <source>
        <dbReference type="EMBL" id="TKG61364.1"/>
    </source>
</evidence>
<evidence type="ECO:0000256" key="1">
    <source>
        <dbReference type="SAM" id="MobiDB-lite"/>
    </source>
</evidence>
<feature type="region of interest" description="Disordered" evidence="1">
    <location>
        <begin position="1"/>
        <end position="27"/>
    </location>
</feature>
<sequence>MSQQSLPQYPGPYPNEPYGDPPQPPAHRGTAVAASVLALVGAAVHLLGVLALFSRIDVVARSPFALTSLAANLVVAGLLLPGAILLLQRRVAGQVLVATGAGFAVVYFAFMVLAGFAARLSLNGELDSRSVGYSSARVLVVCLPAIATLVLAVIAPTRRWVRQRRAW</sequence>
<feature type="compositionally biased region" description="Pro residues" evidence="1">
    <location>
        <begin position="9"/>
        <end position="25"/>
    </location>
</feature>
<name>A0ABY2RUV8_9PSEU</name>